<dbReference type="EMBL" id="FQ790341">
    <property type="protein sequence ID" value="CCD52315.1"/>
    <property type="molecule type" value="Genomic_DNA"/>
</dbReference>
<dbReference type="InterPro" id="IPR015424">
    <property type="entry name" value="PyrdxlP-dep_Trfase"/>
</dbReference>
<protein>
    <recommendedName>
        <fullName evidence="3">Aminotransferase class I/classII domain-containing protein</fullName>
    </recommendedName>
</protein>
<accession>G2YL17</accession>
<reference evidence="2" key="1">
    <citation type="journal article" date="2011" name="PLoS Genet.">
        <title>Genomic analysis of the necrotrophic fungal pathogens Sclerotinia sclerotiorum and Botrytis cinerea.</title>
        <authorList>
            <person name="Amselem J."/>
            <person name="Cuomo C.A."/>
            <person name="van Kan J.A."/>
            <person name="Viaud M."/>
            <person name="Benito E.P."/>
            <person name="Couloux A."/>
            <person name="Coutinho P.M."/>
            <person name="de Vries R.P."/>
            <person name="Dyer P.S."/>
            <person name="Fillinger S."/>
            <person name="Fournier E."/>
            <person name="Gout L."/>
            <person name="Hahn M."/>
            <person name="Kohn L."/>
            <person name="Lapalu N."/>
            <person name="Plummer K.M."/>
            <person name="Pradier J.M."/>
            <person name="Quevillon E."/>
            <person name="Sharon A."/>
            <person name="Simon A."/>
            <person name="ten Have A."/>
            <person name="Tudzynski B."/>
            <person name="Tudzynski P."/>
            <person name="Wincker P."/>
            <person name="Andrew M."/>
            <person name="Anthouard V."/>
            <person name="Beever R.E."/>
            <person name="Beffa R."/>
            <person name="Benoit I."/>
            <person name="Bouzid O."/>
            <person name="Brault B."/>
            <person name="Chen Z."/>
            <person name="Choquer M."/>
            <person name="Collemare J."/>
            <person name="Cotton P."/>
            <person name="Danchin E.G."/>
            <person name="Da Silva C."/>
            <person name="Gautier A."/>
            <person name="Giraud C."/>
            <person name="Giraud T."/>
            <person name="Gonzalez C."/>
            <person name="Grossetete S."/>
            <person name="Guldener U."/>
            <person name="Henrissat B."/>
            <person name="Howlett B.J."/>
            <person name="Kodira C."/>
            <person name="Kretschmer M."/>
            <person name="Lappartient A."/>
            <person name="Leroch M."/>
            <person name="Levis C."/>
            <person name="Mauceli E."/>
            <person name="Neuveglise C."/>
            <person name="Oeser B."/>
            <person name="Pearson M."/>
            <person name="Poulain J."/>
            <person name="Poussereau N."/>
            <person name="Quesneville H."/>
            <person name="Rascle C."/>
            <person name="Schumacher J."/>
            <person name="Segurens B."/>
            <person name="Sexton A."/>
            <person name="Silva E."/>
            <person name="Sirven C."/>
            <person name="Soanes D.M."/>
            <person name="Talbot N.J."/>
            <person name="Templeton M."/>
            <person name="Yandava C."/>
            <person name="Yarden O."/>
            <person name="Zeng Q."/>
            <person name="Rollins J.A."/>
            <person name="Lebrun M.H."/>
            <person name="Dickman M."/>
        </authorList>
    </citation>
    <scope>NUCLEOTIDE SEQUENCE [LARGE SCALE GENOMIC DNA]</scope>
    <source>
        <strain evidence="2">T4</strain>
    </source>
</reference>
<dbReference type="Proteomes" id="UP000008177">
    <property type="component" value="Unplaced contigs"/>
</dbReference>
<dbReference type="InterPro" id="IPR015422">
    <property type="entry name" value="PyrdxlP-dep_Trfase_small"/>
</dbReference>
<dbReference type="Gene3D" id="3.90.1150.10">
    <property type="entry name" value="Aspartate Aminotransferase, domain 1"/>
    <property type="match status" value="1"/>
</dbReference>
<evidence type="ECO:0000313" key="2">
    <source>
        <dbReference type="Proteomes" id="UP000008177"/>
    </source>
</evidence>
<sequence>MQGLKQYKVIVSAGSGFGGAEEEKGWVRITLAVPWEQFCEGVKRIENFFLESGLA</sequence>
<dbReference type="HOGENOM" id="CLU_3032116_0_0_1"/>
<proteinExistence type="predicted"/>
<gene>
    <name evidence="1" type="ORF">BofuT4_uP081100.1</name>
</gene>
<dbReference type="InParanoid" id="G2YL17"/>
<dbReference type="AlphaFoldDB" id="G2YL17"/>
<name>G2YL17_BOTF4</name>
<organism evidence="1 2">
    <name type="scientific">Botryotinia fuckeliana (strain T4)</name>
    <name type="common">Noble rot fungus</name>
    <name type="synonym">Botrytis cinerea</name>
    <dbReference type="NCBI Taxonomy" id="999810"/>
    <lineage>
        <taxon>Eukaryota</taxon>
        <taxon>Fungi</taxon>
        <taxon>Dikarya</taxon>
        <taxon>Ascomycota</taxon>
        <taxon>Pezizomycotina</taxon>
        <taxon>Leotiomycetes</taxon>
        <taxon>Helotiales</taxon>
        <taxon>Sclerotiniaceae</taxon>
        <taxon>Botrytis</taxon>
    </lineage>
</organism>
<dbReference type="SUPFAM" id="SSF53383">
    <property type="entry name" value="PLP-dependent transferases"/>
    <property type="match status" value="1"/>
</dbReference>
<dbReference type="STRING" id="999810.G2YL17"/>
<evidence type="ECO:0000313" key="1">
    <source>
        <dbReference type="EMBL" id="CCD52315.1"/>
    </source>
</evidence>
<evidence type="ECO:0008006" key="3">
    <source>
        <dbReference type="Google" id="ProtNLM"/>
    </source>
</evidence>